<dbReference type="SUPFAM" id="SSF51905">
    <property type="entry name" value="FAD/NAD(P)-binding domain"/>
    <property type="match status" value="1"/>
</dbReference>
<evidence type="ECO:0000313" key="3">
    <source>
        <dbReference type="Proteomes" id="UP000181898"/>
    </source>
</evidence>
<accession>A0A1L3JKT8</accession>
<dbReference type="InterPro" id="IPR036188">
    <property type="entry name" value="FAD/NAD-bd_sf"/>
</dbReference>
<proteinExistence type="predicted"/>
<gene>
    <name evidence="2" type="ORF">LPB136_10295</name>
</gene>
<reference evidence="2 3" key="1">
    <citation type="submission" date="2016-11" db="EMBL/GenBank/DDBJ databases">
        <title>Tenacibaculum sp. LPB0136, isolated from marine environment.</title>
        <authorList>
            <person name="Kim E."/>
            <person name="Yi H."/>
        </authorList>
    </citation>
    <scope>NUCLEOTIDE SEQUENCE [LARGE SCALE GENOMIC DNA]</scope>
    <source>
        <strain evidence="2 3">LPB0136</strain>
    </source>
</reference>
<feature type="domain" description="FAD/NAD(P)-binding" evidence="1">
    <location>
        <begin position="3"/>
        <end position="151"/>
    </location>
</feature>
<organism evidence="2 3">
    <name type="scientific">Tenacibaculum todarodis</name>
    <dbReference type="NCBI Taxonomy" id="1850252"/>
    <lineage>
        <taxon>Bacteria</taxon>
        <taxon>Pseudomonadati</taxon>
        <taxon>Bacteroidota</taxon>
        <taxon>Flavobacteriia</taxon>
        <taxon>Flavobacteriales</taxon>
        <taxon>Flavobacteriaceae</taxon>
        <taxon>Tenacibaculum</taxon>
    </lineage>
</organism>
<dbReference type="OrthoDB" id="1199853at2"/>
<dbReference type="InterPro" id="IPR023753">
    <property type="entry name" value="FAD/NAD-binding_dom"/>
</dbReference>
<dbReference type="RefSeq" id="WP_072556253.1">
    <property type="nucleotide sequence ID" value="NZ_CP018155.1"/>
</dbReference>
<name>A0A1L3JKT8_9FLAO</name>
<dbReference type="AlphaFoldDB" id="A0A1L3JKT8"/>
<dbReference type="EMBL" id="CP018155">
    <property type="protein sequence ID" value="APG65729.1"/>
    <property type="molecule type" value="Genomic_DNA"/>
</dbReference>
<dbReference type="Pfam" id="PF07992">
    <property type="entry name" value="Pyr_redox_2"/>
    <property type="match status" value="1"/>
</dbReference>
<dbReference type="STRING" id="1850252.LPB136_10295"/>
<protein>
    <submittedName>
        <fullName evidence="2">Pyridine nucleotide-disulfide oxidoreductase</fullName>
    </submittedName>
</protein>
<evidence type="ECO:0000313" key="2">
    <source>
        <dbReference type="EMBL" id="APG65729.1"/>
    </source>
</evidence>
<dbReference type="GO" id="GO:0016491">
    <property type="term" value="F:oxidoreductase activity"/>
    <property type="evidence" value="ECO:0007669"/>
    <property type="project" value="InterPro"/>
</dbReference>
<dbReference type="Proteomes" id="UP000181898">
    <property type="component" value="Chromosome"/>
</dbReference>
<keyword evidence="3" id="KW-1185">Reference proteome</keyword>
<dbReference type="KEGG" id="ten:LPB136_10295"/>
<dbReference type="Gene3D" id="3.50.50.60">
    <property type="entry name" value="FAD/NAD(P)-binding domain"/>
    <property type="match status" value="1"/>
</dbReference>
<sequence>MNFDVLIIGGGVAGMQCALVLGSAKNKWFAENKTIGIILHQRSSHLQNALFNNVLGLPEGKRGSEVLTEGKQQLQDVYPHVFQIENEKVCSVQDIKEGFKITTNKQAYTATNIVVALNYSKPFDIVGLKQYIEPHQRANPQKDRIQLRNYNHLIKKGLYVCGTIAGWRSQFAIAAGSGASVATDILTDWNDGNHTKIHDKIKNPM</sequence>
<evidence type="ECO:0000259" key="1">
    <source>
        <dbReference type="Pfam" id="PF07992"/>
    </source>
</evidence>